<proteinExistence type="predicted"/>
<feature type="region of interest" description="Disordered" evidence="1">
    <location>
        <begin position="32"/>
        <end position="53"/>
    </location>
</feature>
<name>A0AAV4NY02_CAEEX</name>
<evidence type="ECO:0000256" key="1">
    <source>
        <dbReference type="SAM" id="MobiDB-lite"/>
    </source>
</evidence>
<sequence>MGMVFSTYIFQLSFATTATTIVSGPWRSGATSWPTASSPSSTPSSSPCPQGQLSSRHSDVVWYISVPAMTIGLGVDQERLPQCTQCGGHCRLLSRASGGRGLLPWWRPSCQAPAGALRQRRQLKPIFGLPYERPGGNVHAMVSRIQIVHRAF</sequence>
<gene>
    <name evidence="3" type="ORF">CEXT_478451</name>
</gene>
<protein>
    <recommendedName>
        <fullName evidence="5">Secreted protein</fullName>
    </recommendedName>
</protein>
<dbReference type="EMBL" id="BPLR01003888">
    <property type="protein sequence ID" value="GIX89827.1"/>
    <property type="molecule type" value="Genomic_DNA"/>
</dbReference>
<feature type="chain" id="PRO_5043629722" description="Secreted protein" evidence="2">
    <location>
        <begin position="19"/>
        <end position="152"/>
    </location>
</feature>
<evidence type="ECO:0000313" key="4">
    <source>
        <dbReference type="Proteomes" id="UP001054945"/>
    </source>
</evidence>
<organism evidence="3 4">
    <name type="scientific">Caerostris extrusa</name>
    <name type="common">Bark spider</name>
    <name type="synonym">Caerostris bankana</name>
    <dbReference type="NCBI Taxonomy" id="172846"/>
    <lineage>
        <taxon>Eukaryota</taxon>
        <taxon>Metazoa</taxon>
        <taxon>Ecdysozoa</taxon>
        <taxon>Arthropoda</taxon>
        <taxon>Chelicerata</taxon>
        <taxon>Arachnida</taxon>
        <taxon>Araneae</taxon>
        <taxon>Araneomorphae</taxon>
        <taxon>Entelegynae</taxon>
        <taxon>Araneoidea</taxon>
        <taxon>Araneidae</taxon>
        <taxon>Caerostris</taxon>
    </lineage>
</organism>
<comment type="caution">
    <text evidence="3">The sequence shown here is derived from an EMBL/GenBank/DDBJ whole genome shotgun (WGS) entry which is preliminary data.</text>
</comment>
<evidence type="ECO:0000313" key="3">
    <source>
        <dbReference type="EMBL" id="GIX89827.1"/>
    </source>
</evidence>
<evidence type="ECO:0008006" key="5">
    <source>
        <dbReference type="Google" id="ProtNLM"/>
    </source>
</evidence>
<feature type="signal peptide" evidence="2">
    <location>
        <begin position="1"/>
        <end position="18"/>
    </location>
</feature>
<accession>A0AAV4NY02</accession>
<reference evidence="3 4" key="1">
    <citation type="submission" date="2021-06" db="EMBL/GenBank/DDBJ databases">
        <title>Caerostris extrusa draft genome.</title>
        <authorList>
            <person name="Kono N."/>
            <person name="Arakawa K."/>
        </authorList>
    </citation>
    <scope>NUCLEOTIDE SEQUENCE [LARGE SCALE GENOMIC DNA]</scope>
</reference>
<evidence type="ECO:0000256" key="2">
    <source>
        <dbReference type="SAM" id="SignalP"/>
    </source>
</evidence>
<dbReference type="Proteomes" id="UP001054945">
    <property type="component" value="Unassembled WGS sequence"/>
</dbReference>
<keyword evidence="4" id="KW-1185">Reference proteome</keyword>
<keyword evidence="2" id="KW-0732">Signal</keyword>
<dbReference type="AlphaFoldDB" id="A0AAV4NY02"/>
<feature type="compositionally biased region" description="Low complexity" evidence="1">
    <location>
        <begin position="32"/>
        <end position="47"/>
    </location>
</feature>